<dbReference type="RefSeq" id="WP_135120922.1">
    <property type="nucleotide sequence ID" value="NZ_SPQZ01000004.1"/>
</dbReference>
<gene>
    <name evidence="1" type="ORF">E4M00_12985</name>
</gene>
<dbReference type="Proteomes" id="UP000298127">
    <property type="component" value="Unassembled WGS sequence"/>
</dbReference>
<organism evidence="1 2">
    <name type="scientific">Orlajensenia leifsoniae</name>
    <dbReference type="NCBI Taxonomy" id="2561933"/>
    <lineage>
        <taxon>Bacteria</taxon>
        <taxon>Bacillati</taxon>
        <taxon>Actinomycetota</taxon>
        <taxon>Actinomycetes</taxon>
        <taxon>Micrococcales</taxon>
        <taxon>Microbacteriaceae</taxon>
        <taxon>Orlajensenia</taxon>
    </lineage>
</organism>
<dbReference type="AlphaFoldDB" id="A0A4Y9R0T8"/>
<comment type="caution">
    <text evidence="1">The sequence shown here is derived from an EMBL/GenBank/DDBJ whole genome shotgun (WGS) entry which is preliminary data.</text>
</comment>
<name>A0A4Y9R0T8_9MICO</name>
<reference evidence="1 2" key="1">
    <citation type="journal article" date="2018" name="J. Microbiol.">
        <title>Leifsonia flava sp. nov., a novel actinobacterium isolated from the rhizosphere of Aquilegia viridiflora.</title>
        <authorList>
            <person name="Cai Y."/>
            <person name="Tao W.Z."/>
            <person name="Ma Y.J."/>
            <person name="Cheng J."/>
            <person name="Zhang M.Y."/>
            <person name="Zhang Y.X."/>
        </authorList>
    </citation>
    <scope>NUCLEOTIDE SEQUENCE [LARGE SCALE GENOMIC DNA]</scope>
    <source>
        <strain evidence="1 2">SYP-B2174</strain>
    </source>
</reference>
<sequence>MATIAIISPATESRVSGTVNVVAKITGGTKVSKVTIIVGVPEFGTREAKGVGGGKYYIAWNTTRKLVDNVTPTPSDGVFWIRARAVVDGVTITSPFIGVATANRFQKDSLPTGGWRSELAWAAKYDGTLEQWKAGHGAVVGAKYVQLVNDPILGSARKVAKISVPESARYDAEQPTKTTVRFQSSSRRNIVEGDEFCVGFAFMPPADFPTVYPKNDPANPKGPDATGYIALFQFYGPPYVQGSPLVLHADRRLASDPLDEFVIRGNELNAGDPWPYLSLPYRRGRWTDVVLRIHVSRSISKGWIETYVNQGAATTVQPVPFVNGAHRVPRVLARPDSEAFRTDMQIYRVANRFPVVSMYQTGHRIARTVAEADPRSYRNGAKP</sequence>
<dbReference type="Gene3D" id="2.60.120.200">
    <property type="match status" value="1"/>
</dbReference>
<evidence type="ECO:0000313" key="2">
    <source>
        <dbReference type="Proteomes" id="UP000298127"/>
    </source>
</evidence>
<accession>A0A4Y9R0T8</accession>
<keyword evidence="2" id="KW-1185">Reference proteome</keyword>
<evidence type="ECO:0000313" key="1">
    <source>
        <dbReference type="EMBL" id="TFV96966.1"/>
    </source>
</evidence>
<protein>
    <submittedName>
        <fullName evidence="1">Uncharacterized protein</fullName>
    </submittedName>
</protein>
<proteinExistence type="predicted"/>
<dbReference type="EMBL" id="SPQZ01000004">
    <property type="protein sequence ID" value="TFV96966.1"/>
    <property type="molecule type" value="Genomic_DNA"/>
</dbReference>